<evidence type="ECO:0000313" key="3">
    <source>
        <dbReference type="Proteomes" id="UP000005984"/>
    </source>
</evidence>
<dbReference type="STRING" id="525254.HMPREF0072_1694"/>
<accession>C2BH74</accession>
<reference evidence="2 3" key="1">
    <citation type="submission" date="2008-10" db="EMBL/GenBank/DDBJ databases">
        <authorList>
            <person name="Qin X."/>
            <person name="Bachman B."/>
            <person name="Battles P."/>
            <person name="Bell A."/>
            <person name="Bess C."/>
            <person name="Bickham C."/>
            <person name="Chaboub L."/>
            <person name="Chen D."/>
            <person name="Coyle M."/>
            <person name="Deiros D.R."/>
            <person name="Dinh H."/>
            <person name="Forbes L."/>
            <person name="Fowler G."/>
            <person name="Francisco L."/>
            <person name="Fu Q."/>
            <person name="Gubbala S."/>
            <person name="Hale W."/>
            <person name="Han Y."/>
            <person name="Hemphill L."/>
            <person name="Highlander S.K."/>
            <person name="Hirani K."/>
            <person name="Hogues M."/>
            <person name="Jackson L."/>
            <person name="Jakkamsetti A."/>
            <person name="Javaid M."/>
            <person name="Jiang H."/>
            <person name="Korchina V."/>
            <person name="Kovar C."/>
            <person name="Lara F."/>
            <person name="Lee S."/>
            <person name="Mata R."/>
            <person name="Mathew T."/>
            <person name="Moen C."/>
            <person name="Morales K."/>
            <person name="Munidasa M."/>
            <person name="Nazareth L."/>
            <person name="Ngo R."/>
            <person name="Nguyen L."/>
            <person name="Okwuonu G."/>
            <person name="Ongeri F."/>
            <person name="Patil S."/>
            <person name="Petrosino J."/>
            <person name="Pham C."/>
            <person name="Pham P."/>
            <person name="Pu L.-L."/>
            <person name="Puazo M."/>
            <person name="Raj R."/>
            <person name="Reid J."/>
            <person name="Rouhana J."/>
            <person name="Saada N."/>
            <person name="Shang Y."/>
            <person name="Simmons D."/>
            <person name="Thornton R."/>
            <person name="Warren J."/>
            <person name="Weissenberger G."/>
            <person name="Zhang J."/>
            <person name="Zhang L."/>
            <person name="Zhou C."/>
            <person name="Zhu D."/>
            <person name="Muzny D."/>
            <person name="Worley K."/>
            <person name="Gibbs R."/>
        </authorList>
    </citation>
    <scope>NUCLEOTIDE SEQUENCE [LARGE SCALE GENOMIC DNA]</scope>
    <source>
        <strain evidence="2 3">ATCC 51172</strain>
    </source>
</reference>
<organism evidence="2 3">
    <name type="scientific">Anaerococcus lactolyticus ATCC 51172</name>
    <dbReference type="NCBI Taxonomy" id="525254"/>
    <lineage>
        <taxon>Bacteria</taxon>
        <taxon>Bacillati</taxon>
        <taxon>Bacillota</taxon>
        <taxon>Tissierellia</taxon>
        <taxon>Tissierellales</taxon>
        <taxon>Peptoniphilaceae</taxon>
        <taxon>Anaerococcus</taxon>
    </lineage>
</organism>
<name>C2BH74_9FIRM</name>
<gene>
    <name evidence="2" type="ORF">HMPREF0072_1694</name>
</gene>
<dbReference type="EMBL" id="ABYO01000247">
    <property type="protein sequence ID" value="EEI85717.1"/>
    <property type="molecule type" value="Genomic_DNA"/>
</dbReference>
<keyword evidence="1" id="KW-1133">Transmembrane helix</keyword>
<comment type="caution">
    <text evidence="2">The sequence shown here is derived from an EMBL/GenBank/DDBJ whole genome shotgun (WGS) entry which is preliminary data.</text>
</comment>
<evidence type="ECO:0000313" key="2">
    <source>
        <dbReference type="EMBL" id="EEI85717.1"/>
    </source>
</evidence>
<sequence length="55" mass="6311">MRKIKIIVYSLCVIISFLILGELYVYNLDSFSNDYINCTFAVNQVEDLSVAKMIS</sequence>
<feature type="transmembrane region" description="Helical" evidence="1">
    <location>
        <begin position="7"/>
        <end position="26"/>
    </location>
</feature>
<dbReference type="HOGENOM" id="CLU_3021743_0_0_9"/>
<keyword evidence="3" id="KW-1185">Reference proteome</keyword>
<keyword evidence="1" id="KW-0812">Transmembrane</keyword>
<dbReference type="AlphaFoldDB" id="C2BH74"/>
<protein>
    <submittedName>
        <fullName evidence="2">Uncharacterized protein</fullName>
    </submittedName>
</protein>
<keyword evidence="1" id="KW-0472">Membrane</keyword>
<proteinExistence type="predicted"/>
<evidence type="ECO:0000256" key="1">
    <source>
        <dbReference type="SAM" id="Phobius"/>
    </source>
</evidence>
<dbReference type="Proteomes" id="UP000005984">
    <property type="component" value="Unassembled WGS sequence"/>
</dbReference>